<sequence length="698" mass="76613">MATEALTASAINPDGYAVADAYFGRPYIDRDEWREQPYPHRNIHGGFENTDTRFTFYFPAIEAWEGRMYHPIEGAHAGHEEAFAGMMGQLLGGLPMIARLGGYMVESNCGHIGDDIDRRAGDDPTLYGHRAGVEAARFSKHVCKQVYGREPAYSYVWGGSGGGRRSPLHLEYGAGVYDGALPFMGGGDIAEYGTTARVRSEQPVHFGAMFNVQRLLEGDKLDRVIDAMQPGGSGNPFGGLSAHEREELANLYRLGYPRGDEFMIAKPMGQIWLWSSIADMLIAEDGDYFRNFWTKPGYLGFDEPQHVQEDLIDQHCTIVRVVTPRDLTTDAFAAPEYAEMRARMTLSASGSGNWDLPIAVELADLPPGYRLGAGVRITNGDAAGRQLYCTGFVGNLLFCDGHGDANLIRFTGVKPGDQIHVDNHAFLAFCYYYRHHLSSDALNDFLRLDGVPLYPQHDVPLASPLMGVPYSGRYEGKLLWIHHTHDASLWPPQGIIYKQAVEAAQGAEKARECFRLQWTENAEHVTPLLLPTHPARATNTWLIDYLPSVEQGLADLAAWVEKEIPPAETNFTMVDGKVSLPPTAAERGGTQPVAGVTVNGGARTEVAAGQPVTIQLEAEAPPGAGTITQVQWDFDNSGRFAIEQPIMQGETKLSLSMTHAYDQPGTYFAVARVRLNREGDPTAARQVENLAAARIVVS</sequence>
<evidence type="ECO:0000313" key="3">
    <source>
        <dbReference type="Proteomes" id="UP000056968"/>
    </source>
</evidence>
<accession>A0A0S3EYX1</accession>
<dbReference type="STRING" id="1332080.ATN00_09800"/>
<dbReference type="CDD" id="cd00146">
    <property type="entry name" value="PKD"/>
    <property type="match status" value="1"/>
</dbReference>
<dbReference type="Pfam" id="PF00801">
    <property type="entry name" value="PKD"/>
    <property type="match status" value="1"/>
</dbReference>
<reference evidence="2 3" key="1">
    <citation type="submission" date="2015-11" db="EMBL/GenBank/DDBJ databases">
        <title>A Two-component Flavoprotein Monooxygenase System MeaXY Responsible for para-Hydroxylation of 2-Methyl-6-ethylaniline and 2,6-Diethylaniline in Sphingobium baderi DE-13.</title>
        <authorList>
            <person name="Cheng M."/>
            <person name="Meng Q."/>
            <person name="Yang Y."/>
            <person name="Chu C."/>
            <person name="Yan X."/>
            <person name="He J."/>
            <person name="Li S."/>
        </authorList>
    </citation>
    <scope>NUCLEOTIDE SEQUENCE [LARGE SCALE GENOMIC DNA]</scope>
    <source>
        <strain evidence="2 3">DE-13</strain>
    </source>
</reference>
<dbReference type="InterPro" id="IPR000601">
    <property type="entry name" value="PKD_dom"/>
</dbReference>
<dbReference type="AlphaFoldDB" id="A0A0S3EYX1"/>
<dbReference type="OrthoDB" id="906600at2"/>
<dbReference type="RefSeq" id="WP_062064285.1">
    <property type="nucleotide sequence ID" value="NZ_CP013264.1"/>
</dbReference>
<dbReference type="Proteomes" id="UP000056968">
    <property type="component" value="Chromosome"/>
</dbReference>
<feature type="domain" description="PKD" evidence="1">
    <location>
        <begin position="595"/>
        <end position="672"/>
    </location>
</feature>
<dbReference type="EMBL" id="CP013264">
    <property type="protein sequence ID" value="ALR20555.1"/>
    <property type="molecule type" value="Genomic_DNA"/>
</dbReference>
<dbReference type="InterPro" id="IPR035986">
    <property type="entry name" value="PKD_dom_sf"/>
</dbReference>
<organism evidence="2 3">
    <name type="scientific">Sphingobium baderi</name>
    <dbReference type="NCBI Taxonomy" id="1332080"/>
    <lineage>
        <taxon>Bacteria</taxon>
        <taxon>Pseudomonadati</taxon>
        <taxon>Pseudomonadota</taxon>
        <taxon>Alphaproteobacteria</taxon>
        <taxon>Sphingomonadales</taxon>
        <taxon>Sphingomonadaceae</taxon>
        <taxon>Sphingobium</taxon>
    </lineage>
</organism>
<dbReference type="InterPro" id="IPR013783">
    <property type="entry name" value="Ig-like_fold"/>
</dbReference>
<gene>
    <name evidence="2" type="ORF">ATN00_09800</name>
</gene>
<dbReference type="SUPFAM" id="SSF49299">
    <property type="entry name" value="PKD domain"/>
    <property type="match status" value="1"/>
</dbReference>
<evidence type="ECO:0000259" key="1">
    <source>
        <dbReference type="Pfam" id="PF00801"/>
    </source>
</evidence>
<dbReference type="KEGG" id="sbd:ATN00_09800"/>
<dbReference type="Gene3D" id="2.60.40.10">
    <property type="entry name" value="Immunoglobulins"/>
    <property type="match status" value="1"/>
</dbReference>
<evidence type="ECO:0000313" key="2">
    <source>
        <dbReference type="EMBL" id="ALR20555.1"/>
    </source>
</evidence>
<name>A0A0S3EYX1_9SPHN</name>
<protein>
    <recommendedName>
        <fullName evidence="1">PKD domain-containing protein</fullName>
    </recommendedName>
</protein>
<proteinExistence type="predicted"/>
<keyword evidence="3" id="KW-1185">Reference proteome</keyword>